<proteinExistence type="predicted"/>
<dbReference type="InterPro" id="IPR009449">
    <property type="entry name" value="Sec2_N"/>
</dbReference>
<dbReference type="SUPFAM" id="SSF144284">
    <property type="entry name" value="Sec2 N-terminal region"/>
    <property type="match status" value="1"/>
</dbReference>
<gene>
    <name evidence="5" type="ORF">BDA99DRAFT_505452</name>
</gene>
<evidence type="ECO:0000256" key="3">
    <source>
        <dbReference type="SAM" id="MobiDB-lite"/>
    </source>
</evidence>
<accession>A0AAD5KEJ4</accession>
<dbReference type="InterPro" id="IPR040351">
    <property type="entry name" value="RAB3IL/RAB3IP/Sec2"/>
</dbReference>
<name>A0AAD5KEJ4_9FUNG</name>
<dbReference type="Proteomes" id="UP001209540">
    <property type="component" value="Unassembled WGS sequence"/>
</dbReference>
<feature type="coiled-coil region" evidence="2">
    <location>
        <begin position="160"/>
        <end position="215"/>
    </location>
</feature>
<protein>
    <recommendedName>
        <fullName evidence="4">GDP/GTP exchange factor Sec2 N-terminal domain-containing protein</fullName>
    </recommendedName>
</protein>
<keyword evidence="1 2" id="KW-0175">Coiled coil</keyword>
<evidence type="ECO:0000256" key="1">
    <source>
        <dbReference type="ARBA" id="ARBA00023054"/>
    </source>
</evidence>
<dbReference type="PANTHER" id="PTHR14430:SF0">
    <property type="entry name" value="SEC2P DOMAIN-CONTAINING PROTEIN"/>
    <property type="match status" value="1"/>
</dbReference>
<dbReference type="GO" id="GO:0006887">
    <property type="term" value="P:exocytosis"/>
    <property type="evidence" value="ECO:0007669"/>
    <property type="project" value="TreeGrafter"/>
</dbReference>
<evidence type="ECO:0000313" key="6">
    <source>
        <dbReference type="Proteomes" id="UP001209540"/>
    </source>
</evidence>
<dbReference type="Pfam" id="PF06428">
    <property type="entry name" value="Sec2p"/>
    <property type="match status" value="1"/>
</dbReference>
<keyword evidence="6" id="KW-1185">Reference proteome</keyword>
<feature type="compositionally biased region" description="Low complexity" evidence="3">
    <location>
        <begin position="111"/>
        <end position="129"/>
    </location>
</feature>
<organism evidence="5 6">
    <name type="scientific">Phascolomyces articulosus</name>
    <dbReference type="NCBI Taxonomy" id="60185"/>
    <lineage>
        <taxon>Eukaryota</taxon>
        <taxon>Fungi</taxon>
        <taxon>Fungi incertae sedis</taxon>
        <taxon>Mucoromycota</taxon>
        <taxon>Mucoromycotina</taxon>
        <taxon>Mucoromycetes</taxon>
        <taxon>Mucorales</taxon>
        <taxon>Lichtheimiaceae</taxon>
        <taxon>Phascolomyces</taxon>
    </lineage>
</organism>
<feature type="domain" description="GDP/GTP exchange factor Sec2 N-terminal" evidence="4">
    <location>
        <begin position="161"/>
        <end position="250"/>
    </location>
</feature>
<dbReference type="GO" id="GO:0070319">
    <property type="term" value="C:Golgi to plasma membrane transport vesicle"/>
    <property type="evidence" value="ECO:0007669"/>
    <property type="project" value="TreeGrafter"/>
</dbReference>
<reference evidence="5" key="2">
    <citation type="submission" date="2023-02" db="EMBL/GenBank/DDBJ databases">
        <authorList>
            <consortium name="DOE Joint Genome Institute"/>
            <person name="Mondo S.J."/>
            <person name="Chang Y."/>
            <person name="Wang Y."/>
            <person name="Ahrendt S."/>
            <person name="Andreopoulos W."/>
            <person name="Barry K."/>
            <person name="Beard J."/>
            <person name="Benny G.L."/>
            <person name="Blankenship S."/>
            <person name="Bonito G."/>
            <person name="Cuomo C."/>
            <person name="Desiro A."/>
            <person name="Gervers K.A."/>
            <person name="Hundley H."/>
            <person name="Kuo A."/>
            <person name="LaButti K."/>
            <person name="Lang B.F."/>
            <person name="Lipzen A."/>
            <person name="O'Donnell K."/>
            <person name="Pangilinan J."/>
            <person name="Reynolds N."/>
            <person name="Sandor L."/>
            <person name="Smith M.W."/>
            <person name="Tsang A."/>
            <person name="Grigoriev I.V."/>
            <person name="Stajich J.E."/>
            <person name="Spatafora J.W."/>
        </authorList>
    </citation>
    <scope>NUCLEOTIDE SEQUENCE</scope>
    <source>
        <strain evidence="5">RSA 2281</strain>
    </source>
</reference>
<dbReference type="Gene3D" id="1.20.5.4880">
    <property type="match status" value="1"/>
</dbReference>
<dbReference type="Pfam" id="PF25555">
    <property type="entry name" value="RAB3A-like_C"/>
    <property type="match status" value="1"/>
</dbReference>
<feature type="compositionally biased region" description="Low complexity" evidence="3">
    <location>
        <begin position="139"/>
        <end position="153"/>
    </location>
</feature>
<dbReference type="GO" id="GO:0005085">
    <property type="term" value="F:guanyl-nucleotide exchange factor activity"/>
    <property type="evidence" value="ECO:0007669"/>
    <property type="project" value="InterPro"/>
</dbReference>
<sequence length="494" mass="56799">MTAIHYPSYPSQVVKPWLALNKQNEKYQQQQNVATTVVDQIPDPSLLTPSSQQQQQQQQQCVAQIKINHDQLYKLPPLLMKSSSPSSFLSVLLRDIPSTRQQLSTSIMSHSSSSFTCDSTQSSSISSMDSDGDNGVTTVVESQNNSNKSEQESVTASLIIKQLQLTVEKQEQEIAVLKACLAFANQKLQDVTDKAEKAIRIQQQTEHELEDLSTQLFEQANEMVAKERRLAKEQMDATMKELGSMRYQLDQERTLRQQIGHHYGNDDKENQQHYSNAIEQKNQMISIQQQQQLMMDAHGLVVFRDFVQRVRSVSSLEQIHRLFFVKQCIEQDIHPCLQRMKKLSTRKLLNSLVRRPCRIENTTLSTSSFTAAPLVICYACGIPIPQKLQEDNHDVIFQFQLNDNDKSWNRIDRPCKDRLLAISNFYEFVRHLHLGLQGQQRSIESLFHEMVWLRLYMFWARSGIIAPIHRDISAESTLLTTSKLFDARSHLFSC</sequence>
<feature type="region of interest" description="Disordered" evidence="3">
    <location>
        <begin position="111"/>
        <end position="153"/>
    </location>
</feature>
<evidence type="ECO:0000259" key="4">
    <source>
        <dbReference type="Pfam" id="PF06428"/>
    </source>
</evidence>
<evidence type="ECO:0000313" key="5">
    <source>
        <dbReference type="EMBL" id="KAI9268306.1"/>
    </source>
</evidence>
<dbReference type="PANTHER" id="PTHR14430">
    <property type="entry name" value="RABIN3-RELATED"/>
    <property type="match status" value="1"/>
</dbReference>
<dbReference type="GO" id="GO:0051286">
    <property type="term" value="C:cell tip"/>
    <property type="evidence" value="ECO:0007669"/>
    <property type="project" value="TreeGrafter"/>
</dbReference>
<evidence type="ECO:0000256" key="2">
    <source>
        <dbReference type="SAM" id="Coils"/>
    </source>
</evidence>
<dbReference type="EMBL" id="JAIXMP010000009">
    <property type="protein sequence ID" value="KAI9268306.1"/>
    <property type="molecule type" value="Genomic_DNA"/>
</dbReference>
<dbReference type="AlphaFoldDB" id="A0AAD5KEJ4"/>
<dbReference type="CDD" id="cd21044">
    <property type="entry name" value="Rab11BD_RAB3IP_like"/>
    <property type="match status" value="1"/>
</dbReference>
<reference evidence="5" key="1">
    <citation type="journal article" date="2022" name="IScience">
        <title>Evolution of zygomycete secretomes and the origins of terrestrial fungal ecologies.</title>
        <authorList>
            <person name="Chang Y."/>
            <person name="Wang Y."/>
            <person name="Mondo S."/>
            <person name="Ahrendt S."/>
            <person name="Andreopoulos W."/>
            <person name="Barry K."/>
            <person name="Beard J."/>
            <person name="Benny G.L."/>
            <person name="Blankenship S."/>
            <person name="Bonito G."/>
            <person name="Cuomo C."/>
            <person name="Desiro A."/>
            <person name="Gervers K.A."/>
            <person name="Hundley H."/>
            <person name="Kuo A."/>
            <person name="LaButti K."/>
            <person name="Lang B.F."/>
            <person name="Lipzen A."/>
            <person name="O'Donnell K."/>
            <person name="Pangilinan J."/>
            <person name="Reynolds N."/>
            <person name="Sandor L."/>
            <person name="Smith M.E."/>
            <person name="Tsang A."/>
            <person name="Grigoriev I.V."/>
            <person name="Stajich J.E."/>
            <person name="Spatafora J.W."/>
        </authorList>
    </citation>
    <scope>NUCLEOTIDE SEQUENCE</scope>
    <source>
        <strain evidence="5">RSA 2281</strain>
    </source>
</reference>
<comment type="caution">
    <text evidence="5">The sequence shown here is derived from an EMBL/GenBank/DDBJ whole genome shotgun (WGS) entry which is preliminary data.</text>
</comment>